<sequence>MYDFRGDLGDLKLVEVKACIPCGEVMTRAITCPRVMMSRLYMQYYVQMALRDALSSDVVESVCLGQPLKTVQQTEGRTFTLMSRAMDINTDHIRRSGL</sequence>
<evidence type="ECO:0000313" key="2">
    <source>
        <dbReference type="Proteomes" id="UP001283361"/>
    </source>
</evidence>
<keyword evidence="2" id="KW-1185">Reference proteome</keyword>
<dbReference type="Proteomes" id="UP001283361">
    <property type="component" value="Unassembled WGS sequence"/>
</dbReference>
<name>A0AAE1A2Y0_9GAST</name>
<organism evidence="1 2">
    <name type="scientific">Elysia crispata</name>
    <name type="common">lettuce slug</name>
    <dbReference type="NCBI Taxonomy" id="231223"/>
    <lineage>
        <taxon>Eukaryota</taxon>
        <taxon>Metazoa</taxon>
        <taxon>Spiralia</taxon>
        <taxon>Lophotrochozoa</taxon>
        <taxon>Mollusca</taxon>
        <taxon>Gastropoda</taxon>
        <taxon>Heterobranchia</taxon>
        <taxon>Euthyneura</taxon>
        <taxon>Panpulmonata</taxon>
        <taxon>Sacoglossa</taxon>
        <taxon>Placobranchoidea</taxon>
        <taxon>Plakobranchidae</taxon>
        <taxon>Elysia</taxon>
    </lineage>
</organism>
<comment type="caution">
    <text evidence="1">The sequence shown here is derived from an EMBL/GenBank/DDBJ whole genome shotgun (WGS) entry which is preliminary data.</text>
</comment>
<accession>A0AAE1A2Y0</accession>
<gene>
    <name evidence="1" type="ORF">RRG08_040384</name>
</gene>
<dbReference type="AlphaFoldDB" id="A0AAE1A2Y0"/>
<proteinExistence type="predicted"/>
<evidence type="ECO:0000313" key="1">
    <source>
        <dbReference type="EMBL" id="KAK3779661.1"/>
    </source>
</evidence>
<dbReference type="EMBL" id="JAWDGP010002819">
    <property type="protein sequence ID" value="KAK3779661.1"/>
    <property type="molecule type" value="Genomic_DNA"/>
</dbReference>
<protein>
    <submittedName>
        <fullName evidence="1">Uncharacterized protein</fullName>
    </submittedName>
</protein>
<reference evidence="1" key="1">
    <citation type="journal article" date="2023" name="G3 (Bethesda)">
        <title>A reference genome for the long-term kleptoplast-retaining sea slug Elysia crispata morphotype clarki.</title>
        <authorList>
            <person name="Eastman K.E."/>
            <person name="Pendleton A.L."/>
            <person name="Shaikh M.A."/>
            <person name="Suttiyut T."/>
            <person name="Ogas R."/>
            <person name="Tomko P."/>
            <person name="Gavelis G."/>
            <person name="Widhalm J.R."/>
            <person name="Wisecaver J.H."/>
        </authorList>
    </citation>
    <scope>NUCLEOTIDE SEQUENCE</scope>
    <source>
        <strain evidence="1">ECLA1</strain>
    </source>
</reference>